<proteinExistence type="predicted"/>
<dbReference type="OrthoDB" id="7818259at2"/>
<dbReference type="InterPro" id="IPR011033">
    <property type="entry name" value="PRC_barrel-like_sf"/>
</dbReference>
<dbReference type="InterPro" id="IPR027275">
    <property type="entry name" value="PRC-brl_dom"/>
</dbReference>
<dbReference type="Pfam" id="PF05239">
    <property type="entry name" value="PRC"/>
    <property type="match status" value="1"/>
</dbReference>
<feature type="signal peptide" evidence="1">
    <location>
        <begin position="1"/>
        <end position="23"/>
    </location>
</feature>
<dbReference type="EMBL" id="BJNF01000042">
    <property type="protein sequence ID" value="GEC15869.1"/>
    <property type="molecule type" value="Genomic_DNA"/>
</dbReference>
<dbReference type="SUPFAM" id="SSF50346">
    <property type="entry name" value="PRC-barrel domain"/>
    <property type="match status" value="1"/>
</dbReference>
<organism evidence="3 4">
    <name type="scientific">Nitrobacter winogradskyi</name>
    <name type="common">Nitrobacter agilis</name>
    <dbReference type="NCBI Taxonomy" id="913"/>
    <lineage>
        <taxon>Bacteria</taxon>
        <taxon>Pseudomonadati</taxon>
        <taxon>Pseudomonadota</taxon>
        <taxon>Alphaproteobacteria</taxon>
        <taxon>Hyphomicrobiales</taxon>
        <taxon>Nitrobacteraceae</taxon>
        <taxon>Nitrobacter</taxon>
    </lineage>
</organism>
<evidence type="ECO:0000259" key="2">
    <source>
        <dbReference type="Pfam" id="PF05239"/>
    </source>
</evidence>
<accession>A0A4Y3WDG6</accession>
<dbReference type="AlphaFoldDB" id="A0A4Y3WDG6"/>
<sequence length="143" mass="15260">MEATLKTFTAALALLMISTASFAQTPAHTPSQAEAPIAAAGDWSASKLSGVNVYNEANDKIGEISDLIVSAQGELRGVVIEAGGFLGMGKHHVLVAMNSLKFSNKAGKTTTGKTSETKREWYPDRAVLNVTKDELKAMPEFKY</sequence>
<reference evidence="3 4" key="1">
    <citation type="submission" date="2019-06" db="EMBL/GenBank/DDBJ databases">
        <title>Whole genome shotgun sequence of Nitrobacter winogradskyi NBRC 14297.</title>
        <authorList>
            <person name="Hosoyama A."/>
            <person name="Uohara A."/>
            <person name="Ohji S."/>
            <person name="Ichikawa N."/>
        </authorList>
    </citation>
    <scope>NUCLEOTIDE SEQUENCE [LARGE SCALE GENOMIC DNA]</scope>
    <source>
        <strain evidence="3 4">NBRC 14297</strain>
    </source>
</reference>
<protein>
    <submittedName>
        <fullName evidence="3">Photosystem reaction center subunit H</fullName>
    </submittedName>
</protein>
<name>A0A4Y3WDG6_NITWI</name>
<evidence type="ECO:0000313" key="3">
    <source>
        <dbReference type="EMBL" id="GEC15869.1"/>
    </source>
</evidence>
<dbReference type="PANTHER" id="PTHR36505">
    <property type="entry name" value="BLR1072 PROTEIN"/>
    <property type="match status" value="1"/>
</dbReference>
<comment type="caution">
    <text evidence="3">The sequence shown here is derived from an EMBL/GenBank/DDBJ whole genome shotgun (WGS) entry which is preliminary data.</text>
</comment>
<dbReference type="RefSeq" id="WP_141383529.1">
    <property type="nucleotide sequence ID" value="NZ_BJNF01000042.1"/>
</dbReference>
<dbReference type="Gene3D" id="2.30.30.240">
    <property type="entry name" value="PRC-barrel domain"/>
    <property type="match status" value="1"/>
</dbReference>
<dbReference type="Proteomes" id="UP000318825">
    <property type="component" value="Unassembled WGS sequence"/>
</dbReference>
<evidence type="ECO:0000313" key="4">
    <source>
        <dbReference type="Proteomes" id="UP000318825"/>
    </source>
</evidence>
<feature type="domain" description="PRC-barrel" evidence="2">
    <location>
        <begin position="45"/>
        <end position="104"/>
    </location>
</feature>
<dbReference type="PANTHER" id="PTHR36505:SF1">
    <property type="entry name" value="BLR1072 PROTEIN"/>
    <property type="match status" value="1"/>
</dbReference>
<keyword evidence="1" id="KW-0732">Signal</keyword>
<evidence type="ECO:0000256" key="1">
    <source>
        <dbReference type="SAM" id="SignalP"/>
    </source>
</evidence>
<feature type="chain" id="PRO_5021500596" evidence="1">
    <location>
        <begin position="24"/>
        <end position="143"/>
    </location>
</feature>
<gene>
    <name evidence="3" type="ORF">NWI01_17610</name>
</gene>